<dbReference type="SUPFAM" id="SSF55486">
    <property type="entry name" value="Metalloproteases ('zincins'), catalytic domain"/>
    <property type="match status" value="1"/>
</dbReference>
<feature type="domain" description="Peptidase M12A" evidence="3">
    <location>
        <begin position="50"/>
        <end position="277"/>
    </location>
</feature>
<dbReference type="Gene3D" id="3.40.390.10">
    <property type="entry name" value="Collagenase (Catalytic Domain)"/>
    <property type="match status" value="1"/>
</dbReference>
<dbReference type="InterPro" id="IPR024079">
    <property type="entry name" value="MetalloPept_cat_dom_sf"/>
</dbReference>
<keyword evidence="1 2" id="KW-0862">Zinc</keyword>
<dbReference type="EMBL" id="LSRL02000020">
    <property type="protein sequence ID" value="TDG49748.1"/>
    <property type="molecule type" value="Genomic_DNA"/>
</dbReference>
<evidence type="ECO:0000256" key="2">
    <source>
        <dbReference type="RuleBase" id="RU361183"/>
    </source>
</evidence>
<dbReference type="GO" id="GO:0006508">
    <property type="term" value="P:proteolysis"/>
    <property type="evidence" value="ECO:0007669"/>
    <property type="project" value="UniProtKB-KW"/>
</dbReference>
<dbReference type="GO" id="GO:0004222">
    <property type="term" value="F:metalloendopeptidase activity"/>
    <property type="evidence" value="ECO:0007669"/>
    <property type="project" value="UniProtKB-UniRule"/>
</dbReference>
<keyword evidence="1 2" id="KW-0482">Metalloprotease</keyword>
<comment type="caution">
    <text evidence="4">The sequence shown here is derived from an EMBL/GenBank/DDBJ whole genome shotgun (WGS) entry which is preliminary data.</text>
</comment>
<dbReference type="InterPro" id="IPR001506">
    <property type="entry name" value="Peptidase_M12A"/>
</dbReference>
<accession>A0A484BLY4</accession>
<dbReference type="AlphaFoldDB" id="A0A484BLY4"/>
<organism evidence="4 5">
    <name type="scientific">Drosophila navojoa</name>
    <name type="common">Fruit fly</name>
    <dbReference type="NCBI Taxonomy" id="7232"/>
    <lineage>
        <taxon>Eukaryota</taxon>
        <taxon>Metazoa</taxon>
        <taxon>Ecdysozoa</taxon>
        <taxon>Arthropoda</taxon>
        <taxon>Hexapoda</taxon>
        <taxon>Insecta</taxon>
        <taxon>Pterygota</taxon>
        <taxon>Neoptera</taxon>
        <taxon>Endopterygota</taxon>
        <taxon>Diptera</taxon>
        <taxon>Brachycera</taxon>
        <taxon>Muscomorpha</taxon>
        <taxon>Ephydroidea</taxon>
        <taxon>Drosophilidae</taxon>
        <taxon>Drosophila</taxon>
    </lineage>
</organism>
<evidence type="ECO:0000259" key="3">
    <source>
        <dbReference type="PROSITE" id="PS51864"/>
    </source>
</evidence>
<sequence>MWGFTKIFLILVLMKSCYAAPAASSERVETDPMLIAGYTEGDMILSKDRNGLISETYRWPNGTVYYYFNSDIDQEQRNLIQQAFRTIESVSCVVFKEATRDQPGYLNITSDKVGCFAEVGYLGRPQELNLMKNDCFSLGIIVHEVLHSLGFHHQQCTWNRDEYVRIHLENVKKGLEYNFHKYNKDTVDNFGEEYDYGSIMHYKSNAFSKNDKPTIVPLIKGYEKCTSRRAGFVCDKRLASVLATARALASSSSGGGSNQSTRKRGHVRLTAFMLRLF</sequence>
<dbReference type="PANTHER" id="PTHR10127:SF814">
    <property type="entry name" value="MEPRIN A SUBUNIT BETA"/>
    <property type="match status" value="1"/>
</dbReference>
<dbReference type="PRINTS" id="PR00480">
    <property type="entry name" value="ASTACIN"/>
</dbReference>
<evidence type="ECO:0000313" key="4">
    <source>
        <dbReference type="EMBL" id="TDG49748.1"/>
    </source>
</evidence>
<dbReference type="GO" id="GO:0008270">
    <property type="term" value="F:zinc ion binding"/>
    <property type="evidence" value="ECO:0007669"/>
    <property type="project" value="UniProtKB-UniRule"/>
</dbReference>
<dbReference type="Pfam" id="PF01400">
    <property type="entry name" value="Astacin"/>
    <property type="match status" value="1"/>
</dbReference>
<gene>
    <name evidence="4" type="ORF">AWZ03_003736</name>
</gene>
<evidence type="ECO:0000256" key="1">
    <source>
        <dbReference type="PROSITE-ProRule" id="PRU01211"/>
    </source>
</evidence>
<dbReference type="CDD" id="cd04280">
    <property type="entry name" value="ZnMc_astacin_like"/>
    <property type="match status" value="1"/>
</dbReference>
<reference evidence="4 5" key="1">
    <citation type="journal article" date="2019" name="J. Hered.">
        <title>An Improved Genome Assembly for Drosophila navojoa, the Basal Species in the mojavensis Cluster.</title>
        <authorList>
            <person name="Vanderlinde T."/>
            <person name="Dupim E.G."/>
            <person name="Nazario-Yepiz N.O."/>
            <person name="Carvalho A.B."/>
        </authorList>
    </citation>
    <scope>NUCLEOTIDE SEQUENCE [LARGE SCALE GENOMIC DNA]</scope>
    <source>
        <strain evidence="4">Navoj_Jal97</strain>
        <tissue evidence="4">Whole organism</tissue>
    </source>
</reference>
<dbReference type="InterPro" id="IPR034035">
    <property type="entry name" value="Astacin-like_dom"/>
</dbReference>
<comment type="cofactor">
    <cofactor evidence="1 2">
        <name>Zn(2+)</name>
        <dbReference type="ChEBI" id="CHEBI:29105"/>
    </cofactor>
    <text evidence="1 2">Binds 1 zinc ion per subunit.</text>
</comment>
<name>A0A484BLY4_DRONA</name>
<keyword evidence="5" id="KW-1185">Reference proteome</keyword>
<dbReference type="PROSITE" id="PS51864">
    <property type="entry name" value="ASTACIN"/>
    <property type="match status" value="1"/>
</dbReference>
<dbReference type="SMART" id="SM00235">
    <property type="entry name" value="ZnMc"/>
    <property type="match status" value="1"/>
</dbReference>
<feature type="binding site" evidence="1">
    <location>
        <position position="143"/>
    </location>
    <ligand>
        <name>Zn(2+)</name>
        <dbReference type="ChEBI" id="CHEBI:29105"/>
        <note>catalytic</note>
    </ligand>
</feature>
<keyword evidence="2" id="KW-0732">Signal</keyword>
<keyword evidence="1 2" id="KW-0645">Protease</keyword>
<feature type="chain" id="PRO_5019614919" description="Metalloendopeptidase" evidence="2">
    <location>
        <begin position="20"/>
        <end position="277"/>
    </location>
</feature>
<protein>
    <recommendedName>
        <fullName evidence="2">Metalloendopeptidase</fullName>
        <ecNumber evidence="2">3.4.24.-</ecNumber>
    </recommendedName>
</protein>
<keyword evidence="1 2" id="KW-0378">Hydrolase</keyword>
<feature type="signal peptide" evidence="2">
    <location>
        <begin position="1"/>
        <end position="19"/>
    </location>
</feature>
<feature type="binding site" evidence="1">
    <location>
        <position position="153"/>
    </location>
    <ligand>
        <name>Zn(2+)</name>
        <dbReference type="ChEBI" id="CHEBI:29105"/>
        <note>catalytic</note>
    </ligand>
</feature>
<dbReference type="OMA" id="FRTIESI"/>
<dbReference type="PANTHER" id="PTHR10127">
    <property type="entry name" value="DISCOIDIN, CUB, EGF, LAMININ , AND ZINC METALLOPROTEASE DOMAIN CONTAINING"/>
    <property type="match status" value="1"/>
</dbReference>
<evidence type="ECO:0000313" key="5">
    <source>
        <dbReference type="Proteomes" id="UP000295192"/>
    </source>
</evidence>
<feature type="active site" evidence="1">
    <location>
        <position position="144"/>
    </location>
</feature>
<keyword evidence="1 2" id="KW-0479">Metal-binding</keyword>
<proteinExistence type="predicted"/>
<comment type="caution">
    <text evidence="1">Lacks conserved residue(s) required for the propagation of feature annotation.</text>
</comment>
<dbReference type="OrthoDB" id="291007at2759"/>
<dbReference type="EC" id="3.4.24.-" evidence="2"/>
<dbReference type="Proteomes" id="UP000295192">
    <property type="component" value="Unassembled WGS sequence"/>
</dbReference>
<dbReference type="InterPro" id="IPR006026">
    <property type="entry name" value="Peptidase_Metallo"/>
</dbReference>
<feature type="binding site" evidence="1">
    <location>
        <position position="147"/>
    </location>
    <ligand>
        <name>Zn(2+)</name>
        <dbReference type="ChEBI" id="CHEBI:29105"/>
        <note>catalytic</note>
    </ligand>
</feature>